<dbReference type="SUPFAM" id="SSF51011">
    <property type="entry name" value="Glycosyl hydrolase domain"/>
    <property type="match status" value="1"/>
</dbReference>
<evidence type="ECO:0000256" key="4">
    <source>
        <dbReference type="ARBA" id="ARBA00012595"/>
    </source>
</evidence>
<dbReference type="GO" id="GO:0005975">
    <property type="term" value="P:carbohydrate metabolic process"/>
    <property type="evidence" value="ECO:0007669"/>
    <property type="project" value="InterPro"/>
</dbReference>
<organism evidence="14 15">
    <name type="scientific">Mycena alexandri</name>
    <dbReference type="NCBI Taxonomy" id="1745969"/>
    <lineage>
        <taxon>Eukaryota</taxon>
        <taxon>Fungi</taxon>
        <taxon>Dikarya</taxon>
        <taxon>Basidiomycota</taxon>
        <taxon>Agaricomycotina</taxon>
        <taxon>Agaricomycetes</taxon>
        <taxon>Agaricomycetidae</taxon>
        <taxon>Agaricales</taxon>
        <taxon>Marasmiineae</taxon>
        <taxon>Mycenaceae</taxon>
        <taxon>Mycena</taxon>
    </lineage>
</organism>
<dbReference type="Gene3D" id="3.20.20.80">
    <property type="entry name" value="Glycosidases"/>
    <property type="match status" value="1"/>
</dbReference>
<reference evidence="14" key="1">
    <citation type="submission" date="2023-03" db="EMBL/GenBank/DDBJ databases">
        <title>Massive genome expansion in bonnet fungi (Mycena s.s.) driven by repeated elements and novel gene families across ecological guilds.</title>
        <authorList>
            <consortium name="Lawrence Berkeley National Laboratory"/>
            <person name="Harder C.B."/>
            <person name="Miyauchi S."/>
            <person name="Viragh M."/>
            <person name="Kuo A."/>
            <person name="Thoen E."/>
            <person name="Andreopoulos B."/>
            <person name="Lu D."/>
            <person name="Skrede I."/>
            <person name="Drula E."/>
            <person name="Henrissat B."/>
            <person name="Morin E."/>
            <person name="Kohler A."/>
            <person name="Barry K."/>
            <person name="LaButti K."/>
            <person name="Morin E."/>
            <person name="Salamov A."/>
            <person name="Lipzen A."/>
            <person name="Mereny Z."/>
            <person name="Hegedus B."/>
            <person name="Baldrian P."/>
            <person name="Stursova M."/>
            <person name="Weitz H."/>
            <person name="Taylor A."/>
            <person name="Grigoriev I.V."/>
            <person name="Nagy L.G."/>
            <person name="Martin F."/>
            <person name="Kauserud H."/>
        </authorList>
    </citation>
    <scope>NUCLEOTIDE SEQUENCE</scope>
    <source>
        <strain evidence="14">CBHHK200</strain>
    </source>
</reference>
<dbReference type="InterPro" id="IPR006048">
    <property type="entry name" value="A-amylase/branching_C"/>
</dbReference>
<comment type="similarity">
    <text evidence="3 10">Belongs to the glycosyl hydrolase 13 family.</text>
</comment>
<name>A0AAD6SDG5_9AGAR</name>
<keyword evidence="5" id="KW-0479">Metal-binding</keyword>
<protein>
    <recommendedName>
        <fullName evidence="4 11">Alpha-amylase</fullName>
        <ecNumber evidence="4 11">3.2.1.1</ecNumber>
    </recommendedName>
</protein>
<evidence type="ECO:0000256" key="10">
    <source>
        <dbReference type="RuleBase" id="RU003615"/>
    </source>
</evidence>
<keyword evidence="8 11" id="KW-0119">Carbohydrate metabolism</keyword>
<feature type="domain" description="Glycosyl hydrolase family 13 catalytic" evidence="13">
    <location>
        <begin position="69"/>
        <end position="425"/>
    </location>
</feature>
<dbReference type="PRINTS" id="PR00110">
    <property type="entry name" value="ALPHAAMYLASE"/>
</dbReference>
<evidence type="ECO:0000256" key="3">
    <source>
        <dbReference type="ARBA" id="ARBA00008061"/>
    </source>
</evidence>
<dbReference type="PANTHER" id="PTHR43447">
    <property type="entry name" value="ALPHA-AMYLASE"/>
    <property type="match status" value="1"/>
</dbReference>
<dbReference type="SMART" id="SM00642">
    <property type="entry name" value="Aamy"/>
    <property type="match status" value="1"/>
</dbReference>
<dbReference type="GO" id="GO:0004556">
    <property type="term" value="F:alpha-amylase activity"/>
    <property type="evidence" value="ECO:0007669"/>
    <property type="project" value="UniProtKB-UniRule"/>
</dbReference>
<feature type="domain" description="Alpha-amylase C-terminal" evidence="12">
    <location>
        <begin position="434"/>
        <end position="535"/>
    </location>
</feature>
<dbReference type="InterPro" id="IPR031319">
    <property type="entry name" value="A-amylase_C"/>
</dbReference>
<evidence type="ECO:0000259" key="12">
    <source>
        <dbReference type="SMART" id="SM00632"/>
    </source>
</evidence>
<dbReference type="SUPFAM" id="SSF51445">
    <property type="entry name" value="(Trans)glycosidases"/>
    <property type="match status" value="1"/>
</dbReference>
<evidence type="ECO:0000256" key="8">
    <source>
        <dbReference type="ARBA" id="ARBA00023277"/>
    </source>
</evidence>
<evidence type="ECO:0000256" key="7">
    <source>
        <dbReference type="ARBA" id="ARBA00022837"/>
    </source>
</evidence>
<keyword evidence="9 11" id="KW-0326">Glycosidase</keyword>
<evidence type="ECO:0000259" key="13">
    <source>
        <dbReference type="SMART" id="SM00642"/>
    </source>
</evidence>
<accession>A0AAD6SDG5</accession>
<dbReference type="Pfam" id="PF00128">
    <property type="entry name" value="Alpha-amylase"/>
    <property type="match status" value="1"/>
</dbReference>
<sequence>MSSYDWILQFGPTPTIICYICFIRSRIRNFLPHPLMVAFSPQILLLALPLLSCVNANAVIRRAPPKANNVIVQLFEWPWESVAAECTNILGPFGYGYAQVSPAMEHITGNQWWTDYQPVSYLLTSKRGTRAQYANMVSTCAAAGVGIIQDVVMNHMSAGSGVGFAGSSYTKYSYPAVPYTSSNFHYCAGNGEAAGVTDLNNVTNVRFCELDGLADLAQEQPAVQKALTAYLQDLVSLGVAGFRVDAAAYMEPSNLSAIYSALSKSTYRTQEVYDGGASDPAMYDTIGDVIEFGATSYVMQAFLGTSGTFMTTVSNLVTPVPMNTAWDLIPSNVANFIMANQDTERSSPGDSLNYLSPNNAYVLGAIFMLGFNYGTPTVYSGYNHSTYDIGAPQAANGNTNPVTCFANGWRCEQEWTAIANMVLYHNAVGSAALTNVFVGTEQQVAFGRGSIGFLVINNQGSTWTATFKTSLPAGTYCDIMYVSPSLPHSPANLPSHDTDTAPKTCSGPSYVVSSSGQFTASVGAFDALALLSGFA</sequence>
<dbReference type="Proteomes" id="UP001218188">
    <property type="component" value="Unassembled WGS sequence"/>
</dbReference>
<dbReference type="InterPro" id="IPR013780">
    <property type="entry name" value="Glyco_hydro_b"/>
</dbReference>
<comment type="caution">
    <text evidence="14">The sequence shown here is derived from an EMBL/GenBank/DDBJ whole genome shotgun (WGS) entry which is preliminary data.</text>
</comment>
<evidence type="ECO:0000313" key="15">
    <source>
        <dbReference type="Proteomes" id="UP001218188"/>
    </source>
</evidence>
<evidence type="ECO:0000256" key="6">
    <source>
        <dbReference type="ARBA" id="ARBA00022801"/>
    </source>
</evidence>
<dbReference type="InterPro" id="IPR006047">
    <property type="entry name" value="GH13_cat_dom"/>
</dbReference>
<comment type="cofactor">
    <cofactor evidence="2">
        <name>Ca(2+)</name>
        <dbReference type="ChEBI" id="CHEBI:29108"/>
    </cofactor>
</comment>
<evidence type="ECO:0000256" key="11">
    <source>
        <dbReference type="RuleBase" id="RU361134"/>
    </source>
</evidence>
<keyword evidence="7" id="KW-0106">Calcium</keyword>
<dbReference type="InterPro" id="IPR017853">
    <property type="entry name" value="GH"/>
</dbReference>
<evidence type="ECO:0000313" key="14">
    <source>
        <dbReference type="EMBL" id="KAJ7024671.1"/>
    </source>
</evidence>
<proteinExistence type="inferred from homology"/>
<dbReference type="Gene3D" id="2.60.40.1180">
    <property type="entry name" value="Golgi alpha-mannosidase II"/>
    <property type="match status" value="1"/>
</dbReference>
<evidence type="ECO:0000256" key="2">
    <source>
        <dbReference type="ARBA" id="ARBA00001913"/>
    </source>
</evidence>
<dbReference type="Pfam" id="PF02806">
    <property type="entry name" value="Alpha-amylase_C"/>
    <property type="match status" value="1"/>
</dbReference>
<dbReference type="EC" id="3.2.1.1" evidence="4 11"/>
<dbReference type="EMBL" id="JARJCM010000166">
    <property type="protein sequence ID" value="KAJ7024671.1"/>
    <property type="molecule type" value="Genomic_DNA"/>
</dbReference>
<evidence type="ECO:0000256" key="5">
    <source>
        <dbReference type="ARBA" id="ARBA00022723"/>
    </source>
</evidence>
<keyword evidence="15" id="KW-1185">Reference proteome</keyword>
<dbReference type="AlphaFoldDB" id="A0AAD6SDG5"/>
<dbReference type="GO" id="GO:0046872">
    <property type="term" value="F:metal ion binding"/>
    <property type="evidence" value="ECO:0007669"/>
    <property type="project" value="UniProtKB-KW"/>
</dbReference>
<keyword evidence="6 11" id="KW-0378">Hydrolase</keyword>
<gene>
    <name evidence="14" type="ORF">C8F04DRAFT_153885</name>
</gene>
<dbReference type="SMART" id="SM00632">
    <property type="entry name" value="Aamy_C"/>
    <property type="match status" value="1"/>
</dbReference>
<evidence type="ECO:0000256" key="1">
    <source>
        <dbReference type="ARBA" id="ARBA00000548"/>
    </source>
</evidence>
<dbReference type="InterPro" id="IPR006046">
    <property type="entry name" value="Alpha_amylase"/>
</dbReference>
<evidence type="ECO:0000256" key="9">
    <source>
        <dbReference type="ARBA" id="ARBA00023295"/>
    </source>
</evidence>
<comment type="catalytic activity">
    <reaction evidence="1 11">
        <text>Endohydrolysis of (1-&gt;4)-alpha-D-glucosidic linkages in polysaccharides containing three or more (1-&gt;4)-alpha-linked D-glucose units.</text>
        <dbReference type="EC" id="3.2.1.1"/>
    </reaction>
</comment>